<protein>
    <recommendedName>
        <fullName evidence="4">Pilus assembly protein TadE</fullName>
    </recommendedName>
</protein>
<gene>
    <name evidence="2" type="ORF">HLB44_29390</name>
</gene>
<keyword evidence="1" id="KW-0812">Transmembrane</keyword>
<evidence type="ECO:0000313" key="3">
    <source>
        <dbReference type="Proteomes" id="UP000737171"/>
    </source>
</evidence>
<name>A0ABX2ER64_9BURK</name>
<evidence type="ECO:0008006" key="4">
    <source>
        <dbReference type="Google" id="ProtNLM"/>
    </source>
</evidence>
<feature type="transmembrane region" description="Helical" evidence="1">
    <location>
        <begin position="12"/>
        <end position="31"/>
    </location>
</feature>
<evidence type="ECO:0000313" key="2">
    <source>
        <dbReference type="EMBL" id="NRF71118.1"/>
    </source>
</evidence>
<comment type="caution">
    <text evidence="2">The sequence shown here is derived from an EMBL/GenBank/DDBJ whole genome shotgun (WGS) entry which is preliminary data.</text>
</comment>
<dbReference type="RefSeq" id="WP_173131642.1">
    <property type="nucleotide sequence ID" value="NZ_JABRWJ010000010.1"/>
</dbReference>
<proteinExistence type="predicted"/>
<keyword evidence="3" id="KW-1185">Reference proteome</keyword>
<sequence length="90" mass="9455">MRELRRRRAGTAQLEFALTLIVIGIVVALALQQLARLQRAAALASAETAAVQRRAASVLADGCDLARQDAAARARCVAEPAPIPRNAAAP</sequence>
<keyword evidence="1" id="KW-0472">Membrane</keyword>
<accession>A0ABX2ER64</accession>
<dbReference type="Proteomes" id="UP000737171">
    <property type="component" value="Unassembled WGS sequence"/>
</dbReference>
<keyword evidence="1" id="KW-1133">Transmembrane helix</keyword>
<evidence type="ECO:0000256" key="1">
    <source>
        <dbReference type="SAM" id="Phobius"/>
    </source>
</evidence>
<dbReference type="EMBL" id="JABRWJ010000010">
    <property type="protein sequence ID" value="NRF71118.1"/>
    <property type="molecule type" value="Genomic_DNA"/>
</dbReference>
<organism evidence="2 3">
    <name type="scientific">Pseudaquabacterium terrae</name>
    <dbReference type="NCBI Taxonomy" id="2732868"/>
    <lineage>
        <taxon>Bacteria</taxon>
        <taxon>Pseudomonadati</taxon>
        <taxon>Pseudomonadota</taxon>
        <taxon>Betaproteobacteria</taxon>
        <taxon>Burkholderiales</taxon>
        <taxon>Sphaerotilaceae</taxon>
        <taxon>Pseudaquabacterium</taxon>
    </lineage>
</organism>
<reference evidence="2 3" key="1">
    <citation type="submission" date="2020-05" db="EMBL/GenBank/DDBJ databases">
        <title>Aquincola sp. isolate from soil.</title>
        <authorList>
            <person name="Han J."/>
            <person name="Kim D.-U."/>
        </authorList>
    </citation>
    <scope>NUCLEOTIDE SEQUENCE [LARGE SCALE GENOMIC DNA]</scope>
    <source>
        <strain evidence="2 3">S2</strain>
    </source>
</reference>